<evidence type="ECO:0000256" key="1">
    <source>
        <dbReference type="ARBA" id="ARBA00023015"/>
    </source>
</evidence>
<dbReference type="InterPro" id="IPR013325">
    <property type="entry name" value="RNA_pol_sigma_r2"/>
</dbReference>
<dbReference type="GO" id="GO:0003677">
    <property type="term" value="F:DNA binding"/>
    <property type="evidence" value="ECO:0007669"/>
    <property type="project" value="UniProtKB-KW"/>
</dbReference>
<dbReference type="SUPFAM" id="SSF88659">
    <property type="entry name" value="Sigma3 and sigma4 domains of RNA polymerase sigma factors"/>
    <property type="match status" value="2"/>
</dbReference>
<dbReference type="PIRSF" id="PIRSF000770">
    <property type="entry name" value="RNA_pol_sigma-SigE/K"/>
    <property type="match status" value="1"/>
</dbReference>
<dbReference type="NCBIfam" id="TIGR02479">
    <property type="entry name" value="FliA_WhiG"/>
    <property type="match status" value="1"/>
</dbReference>
<dbReference type="OrthoDB" id="9799825at2"/>
<keyword evidence="1" id="KW-0805">Transcription regulation</keyword>
<dbReference type="InterPro" id="IPR014284">
    <property type="entry name" value="RNA_pol_sigma-70_dom"/>
</dbReference>
<dbReference type="SUPFAM" id="SSF88946">
    <property type="entry name" value="Sigma2 domain of RNA polymerase sigma factors"/>
    <property type="match status" value="1"/>
</dbReference>
<reference evidence="6 7" key="1">
    <citation type="submission" date="2018-06" db="EMBL/GenBank/DDBJ databases">
        <authorList>
            <consortium name="Pathogen Informatics"/>
            <person name="Doyle S."/>
        </authorList>
    </citation>
    <scope>NUCLEOTIDE SEQUENCE [LARGE SCALE GENOMIC DNA]</scope>
    <source>
        <strain evidence="6 7">NCTC9836</strain>
    </source>
</reference>
<gene>
    <name evidence="6" type="primary">sigD</name>
    <name evidence="6" type="ORF">NCTC9836_01798</name>
</gene>
<proteinExistence type="predicted"/>
<dbReference type="CDD" id="cd06171">
    <property type="entry name" value="Sigma70_r4"/>
    <property type="match status" value="1"/>
</dbReference>
<keyword evidence="2" id="KW-0731">Sigma factor</keyword>
<dbReference type="NCBIfam" id="TIGR02937">
    <property type="entry name" value="sigma70-ECF"/>
    <property type="match status" value="1"/>
</dbReference>
<dbReference type="Gene3D" id="1.10.1740.10">
    <property type="match status" value="1"/>
</dbReference>
<dbReference type="Proteomes" id="UP000254664">
    <property type="component" value="Unassembled WGS sequence"/>
</dbReference>
<keyword evidence="4" id="KW-0804">Transcription</keyword>
<evidence type="ECO:0000313" key="6">
    <source>
        <dbReference type="EMBL" id="SUY47465.1"/>
    </source>
</evidence>
<dbReference type="PRINTS" id="PR00046">
    <property type="entry name" value="SIGMA70FCT"/>
</dbReference>
<accession>A0A381J8L5</accession>
<feature type="domain" description="RNA polymerase sigma-70" evidence="5">
    <location>
        <begin position="205"/>
        <end position="231"/>
    </location>
</feature>
<dbReference type="AlphaFoldDB" id="A0A381J8L5"/>
<dbReference type="Pfam" id="PF04542">
    <property type="entry name" value="Sigma70_r2"/>
    <property type="match status" value="1"/>
</dbReference>
<dbReference type="PANTHER" id="PTHR30385:SF7">
    <property type="entry name" value="RNA POLYMERASE SIGMA FACTOR FLIA"/>
    <property type="match status" value="1"/>
</dbReference>
<evidence type="ECO:0000256" key="2">
    <source>
        <dbReference type="ARBA" id="ARBA00023082"/>
    </source>
</evidence>
<dbReference type="PROSITE" id="PS00716">
    <property type="entry name" value="SIGMA70_2"/>
    <property type="match status" value="1"/>
</dbReference>
<evidence type="ECO:0000259" key="5">
    <source>
        <dbReference type="PROSITE" id="PS00716"/>
    </source>
</evidence>
<dbReference type="GO" id="GO:0006352">
    <property type="term" value="P:DNA-templated transcription initiation"/>
    <property type="evidence" value="ECO:0007669"/>
    <property type="project" value="InterPro"/>
</dbReference>
<dbReference type="Pfam" id="PF04545">
    <property type="entry name" value="Sigma70_r4"/>
    <property type="match status" value="1"/>
</dbReference>
<dbReference type="EMBL" id="UFWZ01000001">
    <property type="protein sequence ID" value="SUY47465.1"/>
    <property type="molecule type" value="Genomic_DNA"/>
</dbReference>
<protein>
    <submittedName>
        <fullName evidence="6">RNA polymerase sigma factor</fullName>
    </submittedName>
</protein>
<dbReference type="RefSeq" id="WP_115641421.1">
    <property type="nucleotide sequence ID" value="NZ_UFWZ01000001.1"/>
</dbReference>
<dbReference type="InterPro" id="IPR013324">
    <property type="entry name" value="RNA_pol_sigma_r3/r4-like"/>
</dbReference>
<keyword evidence="7" id="KW-1185">Reference proteome</keyword>
<dbReference type="Gene3D" id="1.20.140.160">
    <property type="match status" value="1"/>
</dbReference>
<sequence length="244" mass="28229">MLNLETLDIKEEMIKEYTPLVKYLASRVIIGKSKYIDYEDLLSCGMIGLMDAFNKFDDSKGMKFSSYASIRIKGSMMDEIRKNAPISKTSMDKLNNYNKVVDMLQNKLMREPDVYEISSELGIPIKDIVKIENSINYISMVSLENLIFSGEEEIPIMGIIEDKQSLQPSEELEEKEKLEYLTKALDLLKEKDKLVLSLYYYEELTLKQIGKVLEVSESRVCQLHSRAILNLKKAMEKLKYSQME</sequence>
<dbReference type="InterPro" id="IPR007624">
    <property type="entry name" value="RNA_pol_sigma70_r3"/>
</dbReference>
<evidence type="ECO:0000313" key="7">
    <source>
        <dbReference type="Proteomes" id="UP000254664"/>
    </source>
</evidence>
<dbReference type="GO" id="GO:0003899">
    <property type="term" value="F:DNA-directed RNA polymerase activity"/>
    <property type="evidence" value="ECO:0007669"/>
    <property type="project" value="InterPro"/>
</dbReference>
<dbReference type="PANTHER" id="PTHR30385">
    <property type="entry name" value="SIGMA FACTOR F FLAGELLAR"/>
    <property type="match status" value="1"/>
</dbReference>
<dbReference type="InterPro" id="IPR000943">
    <property type="entry name" value="RNA_pol_sigma70"/>
</dbReference>
<dbReference type="Pfam" id="PF04539">
    <property type="entry name" value="Sigma70_r3"/>
    <property type="match status" value="1"/>
</dbReference>
<dbReference type="InterPro" id="IPR007630">
    <property type="entry name" value="RNA_pol_sigma70_r4"/>
</dbReference>
<keyword evidence="3" id="KW-0238">DNA-binding</keyword>
<dbReference type="InterPro" id="IPR007627">
    <property type="entry name" value="RNA_pol_sigma70_r2"/>
</dbReference>
<dbReference type="GO" id="GO:0016987">
    <property type="term" value="F:sigma factor activity"/>
    <property type="evidence" value="ECO:0007669"/>
    <property type="project" value="UniProtKB-KW"/>
</dbReference>
<name>A0A381J8L5_9CLOT</name>
<organism evidence="6 7">
    <name type="scientific">Clostridium putrefaciens</name>
    <dbReference type="NCBI Taxonomy" id="99675"/>
    <lineage>
        <taxon>Bacteria</taxon>
        <taxon>Bacillati</taxon>
        <taxon>Bacillota</taxon>
        <taxon>Clostridia</taxon>
        <taxon>Eubacteriales</taxon>
        <taxon>Clostridiaceae</taxon>
        <taxon>Clostridium</taxon>
    </lineage>
</organism>
<evidence type="ECO:0000256" key="3">
    <source>
        <dbReference type="ARBA" id="ARBA00023125"/>
    </source>
</evidence>
<dbReference type="InterPro" id="IPR012845">
    <property type="entry name" value="RNA_pol_sigma_FliA_WhiG"/>
</dbReference>
<evidence type="ECO:0000256" key="4">
    <source>
        <dbReference type="ARBA" id="ARBA00023163"/>
    </source>
</evidence>